<dbReference type="GO" id="GO:0005524">
    <property type="term" value="F:ATP binding"/>
    <property type="evidence" value="ECO:0007669"/>
    <property type="project" value="UniProtKB-KW"/>
</dbReference>
<dbReference type="Pfam" id="PF00270">
    <property type="entry name" value="DEAD"/>
    <property type="match status" value="1"/>
</dbReference>
<dbReference type="GeneID" id="6077272"/>
<dbReference type="GO" id="GO:0043138">
    <property type="term" value="F:3'-5' DNA helicase activity"/>
    <property type="evidence" value="ECO:0007669"/>
    <property type="project" value="UniProtKB-EC"/>
</dbReference>
<dbReference type="RefSeq" id="XP_001881672.1">
    <property type="nucleotide sequence ID" value="XM_001881637.1"/>
</dbReference>
<proteinExistence type="inferred from homology"/>
<dbReference type="GO" id="GO:0009378">
    <property type="term" value="F:four-way junction helicase activity"/>
    <property type="evidence" value="ECO:0007669"/>
    <property type="project" value="TreeGrafter"/>
</dbReference>
<dbReference type="PROSITE" id="PS51194">
    <property type="entry name" value="HELICASE_CTER"/>
    <property type="match status" value="1"/>
</dbReference>
<reference evidence="9 10" key="1">
    <citation type="journal article" date="2008" name="Nature">
        <title>The genome of Laccaria bicolor provides insights into mycorrhizal symbiosis.</title>
        <authorList>
            <person name="Martin F."/>
            <person name="Aerts A."/>
            <person name="Ahren D."/>
            <person name="Brun A."/>
            <person name="Danchin E.G.J."/>
            <person name="Duchaussoy F."/>
            <person name="Gibon J."/>
            <person name="Kohler A."/>
            <person name="Lindquist E."/>
            <person name="Pereda V."/>
            <person name="Salamov A."/>
            <person name="Shapiro H.J."/>
            <person name="Wuyts J."/>
            <person name="Blaudez D."/>
            <person name="Buee M."/>
            <person name="Brokstein P."/>
            <person name="Canbaeck B."/>
            <person name="Cohen D."/>
            <person name="Courty P.E."/>
            <person name="Coutinho P.M."/>
            <person name="Delaruelle C."/>
            <person name="Detter J.C."/>
            <person name="Deveau A."/>
            <person name="DiFazio S."/>
            <person name="Duplessis S."/>
            <person name="Fraissinet-Tachet L."/>
            <person name="Lucic E."/>
            <person name="Frey-Klett P."/>
            <person name="Fourrey C."/>
            <person name="Feussner I."/>
            <person name="Gay G."/>
            <person name="Grimwood J."/>
            <person name="Hoegger P.J."/>
            <person name="Jain P."/>
            <person name="Kilaru S."/>
            <person name="Labbe J."/>
            <person name="Lin Y.C."/>
            <person name="Legue V."/>
            <person name="Le Tacon F."/>
            <person name="Marmeisse R."/>
            <person name="Melayah D."/>
            <person name="Montanini B."/>
            <person name="Muratet M."/>
            <person name="Nehls U."/>
            <person name="Niculita-Hirzel H."/>
            <person name="Oudot-Le Secq M.P."/>
            <person name="Peter M."/>
            <person name="Quesneville H."/>
            <person name="Rajashekar B."/>
            <person name="Reich M."/>
            <person name="Rouhier N."/>
            <person name="Schmutz J."/>
            <person name="Yin T."/>
            <person name="Chalot M."/>
            <person name="Henrissat B."/>
            <person name="Kuees U."/>
            <person name="Lucas S."/>
            <person name="Van de Peer Y."/>
            <person name="Podila G.K."/>
            <person name="Polle A."/>
            <person name="Pukkila P.J."/>
            <person name="Richardson P.M."/>
            <person name="Rouze P."/>
            <person name="Sanders I.R."/>
            <person name="Stajich J.E."/>
            <person name="Tunlid A."/>
            <person name="Tuskan G."/>
            <person name="Grigoriev I.V."/>
        </authorList>
    </citation>
    <scope>NUCLEOTIDE SEQUENCE [LARGE SCALE GENOMIC DNA]</scope>
    <source>
        <strain evidence="10">S238N-H82 / ATCC MYA-4686</strain>
    </source>
</reference>
<dbReference type="GO" id="GO:0003676">
    <property type="term" value="F:nucleic acid binding"/>
    <property type="evidence" value="ECO:0007669"/>
    <property type="project" value="InterPro"/>
</dbReference>
<dbReference type="HOGENOM" id="CLU_001103_19_4_1"/>
<dbReference type="EC" id="5.6.2.4" evidence="5"/>
<feature type="compositionally biased region" description="Polar residues" evidence="6">
    <location>
        <begin position="438"/>
        <end position="452"/>
    </location>
</feature>
<dbReference type="SMART" id="SM00487">
    <property type="entry name" value="DEXDc"/>
    <property type="match status" value="1"/>
</dbReference>
<protein>
    <recommendedName>
        <fullName evidence="5">DNA 3'-5' helicase</fullName>
        <ecNumber evidence="5">5.6.2.4</ecNumber>
    </recommendedName>
</protein>
<evidence type="ECO:0000256" key="2">
    <source>
        <dbReference type="ARBA" id="ARBA00022741"/>
    </source>
</evidence>
<feature type="domain" description="Helicase C-terminal" evidence="8">
    <location>
        <begin position="310"/>
        <end position="453"/>
    </location>
</feature>
<feature type="region of interest" description="Disordered" evidence="6">
    <location>
        <begin position="438"/>
        <end position="477"/>
    </location>
</feature>
<evidence type="ECO:0000313" key="9">
    <source>
        <dbReference type="EMBL" id="EDR07883.1"/>
    </source>
</evidence>
<comment type="catalytic activity">
    <reaction evidence="4">
        <text>Couples ATP hydrolysis with the unwinding of duplex DNA by translocating in the 3'-5' direction.</text>
        <dbReference type="EC" id="5.6.2.4"/>
    </reaction>
</comment>
<dbReference type="InterPro" id="IPR027417">
    <property type="entry name" value="P-loop_NTPase"/>
</dbReference>
<dbReference type="Gene3D" id="3.40.50.300">
    <property type="entry name" value="P-loop containing nucleotide triphosphate hydrolases"/>
    <property type="match status" value="2"/>
</dbReference>
<dbReference type="Pfam" id="PF00271">
    <property type="entry name" value="Helicase_C"/>
    <property type="match status" value="1"/>
</dbReference>
<dbReference type="GO" id="GO:0000724">
    <property type="term" value="P:double-strand break repair via homologous recombination"/>
    <property type="evidence" value="ECO:0007669"/>
    <property type="project" value="TreeGrafter"/>
</dbReference>
<dbReference type="InParanoid" id="B0DCE1"/>
<dbReference type="OrthoDB" id="10261556at2759"/>
<dbReference type="InterPro" id="IPR014001">
    <property type="entry name" value="Helicase_ATP-bd"/>
</dbReference>
<evidence type="ECO:0000259" key="8">
    <source>
        <dbReference type="PROSITE" id="PS51194"/>
    </source>
</evidence>
<keyword evidence="10" id="KW-1185">Reference proteome</keyword>
<evidence type="ECO:0000256" key="3">
    <source>
        <dbReference type="ARBA" id="ARBA00022840"/>
    </source>
</evidence>
<gene>
    <name evidence="9" type="ORF">LACBIDRAFT_298171</name>
</gene>
<organism evidence="10">
    <name type="scientific">Laccaria bicolor (strain S238N-H82 / ATCC MYA-4686)</name>
    <name type="common">Bicoloured deceiver</name>
    <name type="synonym">Laccaria laccata var. bicolor</name>
    <dbReference type="NCBI Taxonomy" id="486041"/>
    <lineage>
        <taxon>Eukaryota</taxon>
        <taxon>Fungi</taxon>
        <taxon>Dikarya</taxon>
        <taxon>Basidiomycota</taxon>
        <taxon>Agaricomycotina</taxon>
        <taxon>Agaricomycetes</taxon>
        <taxon>Agaricomycetidae</taxon>
        <taxon>Agaricales</taxon>
        <taxon>Agaricineae</taxon>
        <taxon>Hydnangiaceae</taxon>
        <taxon>Laccaria</taxon>
    </lineage>
</organism>
<evidence type="ECO:0000256" key="4">
    <source>
        <dbReference type="ARBA" id="ARBA00034617"/>
    </source>
</evidence>
<evidence type="ECO:0000313" key="10">
    <source>
        <dbReference type="Proteomes" id="UP000001194"/>
    </source>
</evidence>
<evidence type="ECO:0000259" key="7">
    <source>
        <dbReference type="PROSITE" id="PS51192"/>
    </source>
</evidence>
<comment type="similarity">
    <text evidence="1">Belongs to the helicase family. RecQ subfamily.</text>
</comment>
<dbReference type="PROSITE" id="PS51192">
    <property type="entry name" value="HELICASE_ATP_BIND_1"/>
    <property type="match status" value="1"/>
</dbReference>
<dbReference type="GO" id="GO:0005737">
    <property type="term" value="C:cytoplasm"/>
    <property type="evidence" value="ECO:0007669"/>
    <property type="project" value="TreeGrafter"/>
</dbReference>
<dbReference type="InterPro" id="IPR011545">
    <property type="entry name" value="DEAD/DEAH_box_helicase_dom"/>
</dbReference>
<accession>B0DCE1</accession>
<dbReference type="InterPro" id="IPR001650">
    <property type="entry name" value="Helicase_C-like"/>
</dbReference>
<dbReference type="GO" id="GO:0005694">
    <property type="term" value="C:chromosome"/>
    <property type="evidence" value="ECO:0007669"/>
    <property type="project" value="TreeGrafter"/>
</dbReference>
<dbReference type="KEGG" id="lbc:LACBIDRAFT_298171"/>
<evidence type="ECO:0000256" key="1">
    <source>
        <dbReference type="ARBA" id="ARBA00005446"/>
    </source>
</evidence>
<dbReference type="STRING" id="486041.B0DCE1"/>
<feature type="domain" description="Helicase ATP-binding" evidence="7">
    <location>
        <begin position="74"/>
        <end position="267"/>
    </location>
</feature>
<feature type="region of interest" description="Disordered" evidence="6">
    <location>
        <begin position="1"/>
        <end position="40"/>
    </location>
</feature>
<sequence>MPPQPSSFVNSQRRSPTGTQHKVKSRRVLPTRSSNLNPEQQQAIDKELEHLLELVKAHFTGWGNGPQGFQLAGMRAQALSQDVLLHAATGAGKTGIAAGPHLLPSSTGKVTLMVSPLLSLQEEQVVTFQEEFKLKAVAIKSNNGGCTKDVMEVGFAFSGLCGTYISPQDIVSGLWQIVILSPEMLLSRRFIDGVLQKPEFGSHCLSVFVDEAHCVSHWGDSFRKKYSSLGIVRAFLPRDTPIVALTATLTPRVHEDLINKLQFDREKYLFINEGNERSNVAQIVHAMEHPMNTYRDLDFLIPDNMTTPLDIKKSFIYADNIAGGTALINHLNSQVKEEFRAKGLVRPYNAAMSTTYHKLVLRLFKEGVIRILVCTDAAGMGCNIPDVDIVVQWKAPSNLSSWVQRAGRAAQAAGREGLAVMIVEKSAFEISTTAASSGEFGTNTASVSQRRNTCGGHGRGHSGRGRGQGRPAKNGPTYGVLHGAKRGQYSGAHDTMTHLEEREEIPGDAVGEGLYWYIQTTVCRWLILTKIFRNKPSYVSPTRCCDLCNPKLFDRTRPSELIVTARQRSIRKGEPVALVQDVLYAWRRSVKCELYPRAMWAPQALLDDPTCELLSSVGLIQTKEHLALLVESCWACWSLLGDRLFNLLVSLKIPSLARSKRTTTASKRSAPTEMLSSALPATLPKRLRLSTHHESGPSTSIGVQKSAVPSISFGPSAYDSFFSRL</sequence>
<dbReference type="PANTHER" id="PTHR13710:SF154">
    <property type="entry name" value="RECQ HELICASE, PUTATIVE (AFU_ORTHOLOGUE AFUA_6G14720)-RELATED"/>
    <property type="match status" value="1"/>
</dbReference>
<feature type="compositionally biased region" description="Polar residues" evidence="6">
    <location>
        <begin position="31"/>
        <end position="40"/>
    </location>
</feature>
<dbReference type="AlphaFoldDB" id="B0DCE1"/>
<dbReference type="PANTHER" id="PTHR13710">
    <property type="entry name" value="DNA HELICASE RECQ FAMILY MEMBER"/>
    <property type="match status" value="1"/>
</dbReference>
<evidence type="ECO:0000256" key="6">
    <source>
        <dbReference type="SAM" id="MobiDB-lite"/>
    </source>
</evidence>
<dbReference type="SUPFAM" id="SSF52540">
    <property type="entry name" value="P-loop containing nucleoside triphosphate hydrolases"/>
    <property type="match status" value="1"/>
</dbReference>
<dbReference type="SMART" id="SM00490">
    <property type="entry name" value="HELICc"/>
    <property type="match status" value="1"/>
</dbReference>
<keyword evidence="2" id="KW-0547">Nucleotide-binding</keyword>
<name>B0DCE1_LACBS</name>
<dbReference type="EMBL" id="DS547103">
    <property type="protein sequence ID" value="EDR07883.1"/>
    <property type="molecule type" value="Genomic_DNA"/>
</dbReference>
<evidence type="ECO:0000256" key="5">
    <source>
        <dbReference type="ARBA" id="ARBA00034808"/>
    </source>
</evidence>
<feature type="compositionally biased region" description="Polar residues" evidence="6">
    <location>
        <begin position="1"/>
        <end position="20"/>
    </location>
</feature>
<keyword evidence="3" id="KW-0067">ATP-binding</keyword>
<dbReference type="Proteomes" id="UP000001194">
    <property type="component" value="Unassembled WGS sequence"/>
</dbReference>